<dbReference type="PROSITE" id="PS50127">
    <property type="entry name" value="UBC_2"/>
    <property type="match status" value="1"/>
</dbReference>
<protein>
    <recommendedName>
        <fullName evidence="1">UBC core domain-containing protein</fullName>
    </recommendedName>
</protein>
<dbReference type="SUPFAM" id="SSF54495">
    <property type="entry name" value="UBC-like"/>
    <property type="match status" value="1"/>
</dbReference>
<dbReference type="STRING" id="161767.ENSAPEP00000034745"/>
<dbReference type="PANTHER" id="PTHR24068">
    <property type="entry name" value="UBIQUITIN-CONJUGATING ENZYME E2"/>
    <property type="match status" value="1"/>
</dbReference>
<dbReference type="Pfam" id="PF00179">
    <property type="entry name" value="UQ_con"/>
    <property type="match status" value="1"/>
</dbReference>
<sequence>FMEKDKRILEELKSLHCDPHPFCRVFPADSLLIFSAFWKILMQGPPDTPYERGVFELYCQFGSDYPVRPPVVRFVTPVYHCNVNSVGRICHNIFDRNYNAHITMREVLDAVFGLLIIPDLTLFVSTLQIKWKEDELQSR</sequence>
<dbReference type="AlphaFoldDB" id="A0A3P8U861"/>
<evidence type="ECO:0000259" key="1">
    <source>
        <dbReference type="PROSITE" id="PS50127"/>
    </source>
</evidence>
<evidence type="ECO:0000313" key="3">
    <source>
        <dbReference type="Proteomes" id="UP000265080"/>
    </source>
</evidence>
<dbReference type="Proteomes" id="UP000265080">
    <property type="component" value="Chromosome 10"/>
</dbReference>
<feature type="domain" description="UBC core" evidence="1">
    <location>
        <begin position="3"/>
        <end position="139"/>
    </location>
</feature>
<dbReference type="Gene3D" id="3.10.110.10">
    <property type="entry name" value="Ubiquitin Conjugating Enzyme"/>
    <property type="match status" value="1"/>
</dbReference>
<reference evidence="2 3" key="1">
    <citation type="submission" date="2018-03" db="EMBL/GenBank/DDBJ databases">
        <title>Finding Nemo's genes: A chromosome-scale reference assembly of the genome of the orange clownfish Amphiprion percula.</title>
        <authorList>
            <person name="Lehmann R."/>
        </authorList>
    </citation>
    <scope>NUCLEOTIDE SEQUENCE</scope>
</reference>
<dbReference type="GeneTree" id="ENSGT00940000166520"/>
<dbReference type="InterPro" id="IPR016135">
    <property type="entry name" value="UBQ-conjugating_enzyme/RWD"/>
</dbReference>
<dbReference type="Ensembl" id="ENSAPET00000035640.1">
    <property type="protein sequence ID" value="ENSAPEP00000034745.1"/>
    <property type="gene ID" value="ENSAPEG00000024666.1"/>
</dbReference>
<organism evidence="2 3">
    <name type="scientific">Amphiprion percula</name>
    <name type="common">Orange clownfish</name>
    <name type="synonym">Lutjanus percula</name>
    <dbReference type="NCBI Taxonomy" id="161767"/>
    <lineage>
        <taxon>Eukaryota</taxon>
        <taxon>Metazoa</taxon>
        <taxon>Chordata</taxon>
        <taxon>Craniata</taxon>
        <taxon>Vertebrata</taxon>
        <taxon>Euteleostomi</taxon>
        <taxon>Actinopterygii</taxon>
        <taxon>Neopterygii</taxon>
        <taxon>Teleostei</taxon>
        <taxon>Neoteleostei</taxon>
        <taxon>Acanthomorphata</taxon>
        <taxon>Ovalentaria</taxon>
        <taxon>Pomacentridae</taxon>
        <taxon>Amphiprion</taxon>
    </lineage>
</organism>
<reference evidence="2" key="3">
    <citation type="submission" date="2025-09" db="UniProtKB">
        <authorList>
            <consortium name="Ensembl"/>
        </authorList>
    </citation>
    <scope>IDENTIFICATION</scope>
</reference>
<evidence type="ECO:0000313" key="2">
    <source>
        <dbReference type="Ensembl" id="ENSAPEP00000034745.1"/>
    </source>
</evidence>
<name>A0A3P8U861_AMPPE</name>
<proteinExistence type="predicted"/>
<dbReference type="SMART" id="SM00212">
    <property type="entry name" value="UBCc"/>
    <property type="match status" value="1"/>
</dbReference>
<reference evidence="2" key="2">
    <citation type="submission" date="2025-08" db="UniProtKB">
        <authorList>
            <consortium name="Ensembl"/>
        </authorList>
    </citation>
    <scope>IDENTIFICATION</scope>
</reference>
<keyword evidence="3" id="KW-1185">Reference proteome</keyword>
<accession>A0A3P8U861</accession>
<dbReference type="InterPro" id="IPR000608">
    <property type="entry name" value="UBC"/>
</dbReference>